<comment type="caution">
    <text evidence="1">The sequence shown here is derived from an EMBL/GenBank/DDBJ whole genome shotgun (WGS) entry which is preliminary data.</text>
</comment>
<keyword evidence="2" id="KW-1185">Reference proteome</keyword>
<proteinExistence type="predicted"/>
<dbReference type="AlphaFoldDB" id="A0A916N764"/>
<protein>
    <submittedName>
        <fullName evidence="1">Uncharacterized protein</fullName>
    </submittedName>
</protein>
<dbReference type="Proteomes" id="UP000680038">
    <property type="component" value="Unassembled WGS sequence"/>
</dbReference>
<name>A0A916N764_9BACT</name>
<reference evidence="1" key="1">
    <citation type="submission" date="2021-04" db="EMBL/GenBank/DDBJ databases">
        <authorList>
            <person name="Rodrigo-Torres L."/>
            <person name="Arahal R. D."/>
            <person name="Lucena T."/>
        </authorList>
    </citation>
    <scope>NUCLEOTIDE SEQUENCE</scope>
    <source>
        <strain evidence="1">CECT 9275</strain>
    </source>
</reference>
<gene>
    <name evidence="1" type="ORF">DYBT9275_05281</name>
</gene>
<organism evidence="1 2">
    <name type="scientific">Dyadobacter helix</name>
    <dbReference type="NCBI Taxonomy" id="2822344"/>
    <lineage>
        <taxon>Bacteria</taxon>
        <taxon>Pseudomonadati</taxon>
        <taxon>Bacteroidota</taxon>
        <taxon>Cytophagia</taxon>
        <taxon>Cytophagales</taxon>
        <taxon>Spirosomataceae</taxon>
        <taxon>Dyadobacter</taxon>
    </lineage>
</organism>
<evidence type="ECO:0000313" key="2">
    <source>
        <dbReference type="Proteomes" id="UP000680038"/>
    </source>
</evidence>
<dbReference type="EMBL" id="CAJRAF010000002">
    <property type="protein sequence ID" value="CAG5012920.1"/>
    <property type="molecule type" value="Genomic_DNA"/>
</dbReference>
<evidence type="ECO:0000313" key="1">
    <source>
        <dbReference type="EMBL" id="CAG5012920.1"/>
    </source>
</evidence>
<accession>A0A916N764</accession>
<sequence length="116" mass="13390">MASEYRLEIVEAGWYIKQNQPLRVGLPDKACDYQSKVLFDGKINQVFPLTELKRGIKIEAPYHFRSNGYTRGFSKPERSQLLDHPPDRYKSFLVVTGTEQIVTNAAFECRVNKTHV</sequence>